<evidence type="ECO:0000256" key="3">
    <source>
        <dbReference type="HAMAP-Rule" id="MF_00023"/>
    </source>
</evidence>
<dbReference type="InterPro" id="IPR020081">
    <property type="entry name" value="SsrA-bd_prot_CS"/>
</dbReference>
<evidence type="ECO:0000256" key="1">
    <source>
        <dbReference type="ARBA" id="ARBA00022490"/>
    </source>
</evidence>
<evidence type="ECO:0000313" key="5">
    <source>
        <dbReference type="Proteomes" id="UP000229896"/>
    </source>
</evidence>
<evidence type="ECO:0000256" key="2">
    <source>
        <dbReference type="ARBA" id="ARBA00022884"/>
    </source>
</evidence>
<dbReference type="NCBIfam" id="NF003843">
    <property type="entry name" value="PRK05422.1"/>
    <property type="match status" value="1"/>
</dbReference>
<keyword evidence="1 3" id="KW-0963">Cytoplasm</keyword>
<dbReference type="InterPro" id="IPR023620">
    <property type="entry name" value="SmpB"/>
</dbReference>
<dbReference type="NCBIfam" id="TIGR00086">
    <property type="entry name" value="smpB"/>
    <property type="match status" value="1"/>
</dbReference>
<dbReference type="PANTHER" id="PTHR30308:SF2">
    <property type="entry name" value="SSRA-BINDING PROTEIN"/>
    <property type="match status" value="1"/>
</dbReference>
<comment type="similarity">
    <text evidence="3">Belongs to the SmpB family.</text>
</comment>
<dbReference type="GO" id="GO:0070929">
    <property type="term" value="P:trans-translation"/>
    <property type="evidence" value="ECO:0007669"/>
    <property type="project" value="UniProtKB-UniRule"/>
</dbReference>
<dbReference type="SUPFAM" id="SSF74982">
    <property type="entry name" value="Small protein B (SmpB)"/>
    <property type="match status" value="1"/>
</dbReference>
<organism evidence="4 5">
    <name type="scientific">Candidatus Berkelbacteria bacterium CG08_land_8_20_14_0_20_39_8</name>
    <dbReference type="NCBI Taxonomy" id="1974511"/>
    <lineage>
        <taxon>Bacteria</taxon>
        <taxon>Candidatus Berkelbacteria</taxon>
    </lineage>
</organism>
<dbReference type="InterPro" id="IPR000037">
    <property type="entry name" value="SsrA-bd_prot"/>
</dbReference>
<gene>
    <name evidence="3" type="primary">smpB</name>
    <name evidence="4" type="ORF">COT12_02795</name>
</gene>
<comment type="function">
    <text evidence="3">Required for rescue of stalled ribosomes mediated by trans-translation. Binds to transfer-messenger RNA (tmRNA), required for stable association of tmRNA with ribosomes. tmRNA and SmpB together mimic tRNA shape, replacing the anticodon stem-loop with SmpB. tmRNA is encoded by the ssrA gene; the 2 termini fold to resemble tRNA(Ala) and it encodes a 'tag peptide', a short internal open reading frame. During trans-translation Ala-aminoacylated tmRNA acts like a tRNA, entering the A-site of stalled ribosomes, displacing the stalled mRNA. The ribosome then switches to translate the ORF on the tmRNA; the nascent peptide is terminated with the 'tag peptide' encoded by the tmRNA and targeted for degradation. The ribosome is freed to recommence translation, which seems to be the essential function of trans-translation.</text>
</comment>
<dbReference type="GO" id="GO:0003723">
    <property type="term" value="F:RNA binding"/>
    <property type="evidence" value="ECO:0007669"/>
    <property type="project" value="UniProtKB-UniRule"/>
</dbReference>
<dbReference type="CDD" id="cd09294">
    <property type="entry name" value="SmpB"/>
    <property type="match status" value="1"/>
</dbReference>
<dbReference type="PROSITE" id="PS01317">
    <property type="entry name" value="SSRP"/>
    <property type="match status" value="1"/>
</dbReference>
<proteinExistence type="inferred from homology"/>
<sequence>MNVKKRKSKNLINRKAKFEYTFVETLEAGMVLTGEEIKAVRANQLQLAGSHIKIIGGEAWWVGGIISVATGDQQRTRKLLLHSEEINRLIGKSEEKGLTIVPTKLYLKHGRAKLEIALARGKKLHDKREISKKRDIERETRRNFKSK</sequence>
<reference evidence="5" key="1">
    <citation type="submission" date="2017-09" db="EMBL/GenBank/DDBJ databases">
        <title>Depth-based differentiation of microbial function through sediment-hosted aquifers and enrichment of novel symbionts in the deep terrestrial subsurface.</title>
        <authorList>
            <person name="Probst A.J."/>
            <person name="Ladd B."/>
            <person name="Jarett J.K."/>
            <person name="Geller-Mcgrath D.E."/>
            <person name="Sieber C.M.K."/>
            <person name="Emerson J.B."/>
            <person name="Anantharaman K."/>
            <person name="Thomas B.C."/>
            <person name="Malmstrom R."/>
            <person name="Stieglmeier M."/>
            <person name="Klingl A."/>
            <person name="Woyke T."/>
            <person name="Ryan C.M."/>
            <person name="Banfield J.F."/>
        </authorList>
    </citation>
    <scope>NUCLEOTIDE SEQUENCE [LARGE SCALE GENOMIC DNA]</scope>
</reference>
<evidence type="ECO:0000313" key="4">
    <source>
        <dbReference type="EMBL" id="PIU24109.1"/>
    </source>
</evidence>
<dbReference type="EMBL" id="PEXI01000088">
    <property type="protein sequence ID" value="PIU24109.1"/>
    <property type="molecule type" value="Genomic_DNA"/>
</dbReference>
<comment type="subcellular location">
    <subcellularLocation>
        <location evidence="3">Cytoplasm</location>
    </subcellularLocation>
    <text evidence="3">The tmRNA-SmpB complex associates with stalled 70S ribosomes.</text>
</comment>
<dbReference type="HAMAP" id="MF_00023">
    <property type="entry name" value="SmpB"/>
    <property type="match status" value="1"/>
</dbReference>
<dbReference type="PANTHER" id="PTHR30308">
    <property type="entry name" value="TMRNA-BINDING COMPONENT OF TRANS-TRANSLATION TAGGING COMPLEX"/>
    <property type="match status" value="1"/>
</dbReference>
<dbReference type="Proteomes" id="UP000229896">
    <property type="component" value="Unassembled WGS sequence"/>
</dbReference>
<dbReference type="Gene3D" id="2.40.280.10">
    <property type="match status" value="1"/>
</dbReference>
<protein>
    <recommendedName>
        <fullName evidence="3">SsrA-binding protein</fullName>
    </recommendedName>
    <alternativeName>
        <fullName evidence="3">Small protein B</fullName>
    </alternativeName>
</protein>
<dbReference type="Pfam" id="PF01668">
    <property type="entry name" value="SmpB"/>
    <property type="match status" value="1"/>
</dbReference>
<dbReference type="GO" id="GO:0070930">
    <property type="term" value="P:trans-translation-dependent protein tagging"/>
    <property type="evidence" value="ECO:0007669"/>
    <property type="project" value="TreeGrafter"/>
</dbReference>
<dbReference type="AlphaFoldDB" id="A0A2M6YBQ4"/>
<keyword evidence="2 3" id="KW-0694">RNA-binding</keyword>
<accession>A0A2M6YBQ4</accession>
<comment type="caution">
    <text evidence="4">The sequence shown here is derived from an EMBL/GenBank/DDBJ whole genome shotgun (WGS) entry which is preliminary data.</text>
</comment>
<dbReference type="GO" id="GO:0005829">
    <property type="term" value="C:cytosol"/>
    <property type="evidence" value="ECO:0007669"/>
    <property type="project" value="TreeGrafter"/>
</dbReference>
<name>A0A2M6YBQ4_9BACT</name>